<evidence type="ECO:0000313" key="2">
    <source>
        <dbReference type="EMBL" id="AWN40153.1"/>
    </source>
</evidence>
<dbReference type="PANTHER" id="PTHR47237:SF1">
    <property type="entry name" value="SLL0310 PROTEIN"/>
    <property type="match status" value="1"/>
</dbReference>
<sequence length="271" mass="28840">MAPSALGTALDWAAAEGWNPGLNDAACFHAADPDGFLMLYDGDAPAGSISVVRYPEAFGFLGLFIVRPDRRGRGFGRRLWEAGLTHLDGCTIGLDGVVARQASYGRAGFATAHRNIRYAGEPRRSGPPDPRIVPVDEALLPALFAYDRRFFPAPREIFLRCWLGGEGHRAKALLEGSAILGYGVVRACRVGHKVGPLFARDPGVAAALLNDLVAGLAGPVALDLPEPNAAGLRLAESYGLAPVFETARMYRGARPDLPLGETFGITTFELG</sequence>
<dbReference type="PROSITE" id="PS51186">
    <property type="entry name" value="GNAT"/>
    <property type="match status" value="1"/>
</dbReference>
<gene>
    <name evidence="2" type="ORF">DK389_05870</name>
</gene>
<proteinExistence type="predicted"/>
<dbReference type="PANTHER" id="PTHR47237">
    <property type="entry name" value="SLL0310 PROTEIN"/>
    <property type="match status" value="1"/>
</dbReference>
<accession>A0A2U8W232</accession>
<dbReference type="SUPFAM" id="SSF55729">
    <property type="entry name" value="Acyl-CoA N-acyltransferases (Nat)"/>
    <property type="match status" value="1"/>
</dbReference>
<dbReference type="InterPro" id="IPR016181">
    <property type="entry name" value="Acyl_CoA_acyltransferase"/>
</dbReference>
<evidence type="ECO:0000259" key="1">
    <source>
        <dbReference type="PROSITE" id="PS51186"/>
    </source>
</evidence>
<dbReference type="InterPro" id="IPR041496">
    <property type="entry name" value="YitH/HolE_GNAT"/>
</dbReference>
<name>A0A2U8W232_9HYPH</name>
<keyword evidence="2" id="KW-0808">Transferase</keyword>
<dbReference type="Proteomes" id="UP000245926">
    <property type="component" value="Chromosome"/>
</dbReference>
<dbReference type="AlphaFoldDB" id="A0A2U8W232"/>
<dbReference type="Gene3D" id="3.40.630.30">
    <property type="match status" value="1"/>
</dbReference>
<dbReference type="Pfam" id="PF18014">
    <property type="entry name" value="Acetyltransf_18"/>
    <property type="match status" value="1"/>
</dbReference>
<dbReference type="InterPro" id="IPR000182">
    <property type="entry name" value="GNAT_dom"/>
</dbReference>
<dbReference type="Pfam" id="PF00583">
    <property type="entry name" value="Acetyltransf_1"/>
    <property type="match status" value="1"/>
</dbReference>
<dbReference type="Gene3D" id="3.40.630.90">
    <property type="match status" value="1"/>
</dbReference>
<dbReference type="KEGG" id="mets:DK389_05870"/>
<dbReference type="OrthoDB" id="20916at2"/>
<protein>
    <submittedName>
        <fullName evidence="2">GNAT family N-acetyltransferase</fullName>
    </submittedName>
</protein>
<dbReference type="InterPro" id="IPR052729">
    <property type="entry name" value="Acyl/Acetyltrans_Enzymes"/>
</dbReference>
<dbReference type="GO" id="GO:0016747">
    <property type="term" value="F:acyltransferase activity, transferring groups other than amino-acyl groups"/>
    <property type="evidence" value="ECO:0007669"/>
    <property type="project" value="InterPro"/>
</dbReference>
<organism evidence="2 3">
    <name type="scientific">Methylobacterium durans</name>
    <dbReference type="NCBI Taxonomy" id="2202825"/>
    <lineage>
        <taxon>Bacteria</taxon>
        <taxon>Pseudomonadati</taxon>
        <taxon>Pseudomonadota</taxon>
        <taxon>Alphaproteobacteria</taxon>
        <taxon>Hyphomicrobiales</taxon>
        <taxon>Methylobacteriaceae</taxon>
        <taxon>Methylobacterium</taxon>
    </lineage>
</organism>
<keyword evidence="3" id="KW-1185">Reference proteome</keyword>
<dbReference type="EMBL" id="CP029550">
    <property type="protein sequence ID" value="AWN40153.1"/>
    <property type="molecule type" value="Genomic_DNA"/>
</dbReference>
<reference evidence="3" key="1">
    <citation type="submission" date="2018-05" db="EMBL/GenBank/DDBJ databases">
        <title>Complete Genome Sequence of Methylobacterium sp. 17SD2-17.</title>
        <authorList>
            <person name="Srinivasan S."/>
        </authorList>
    </citation>
    <scope>NUCLEOTIDE SEQUENCE [LARGE SCALE GENOMIC DNA]</scope>
    <source>
        <strain evidence="3">17SD2-17</strain>
    </source>
</reference>
<evidence type="ECO:0000313" key="3">
    <source>
        <dbReference type="Proteomes" id="UP000245926"/>
    </source>
</evidence>
<feature type="domain" description="N-acetyltransferase" evidence="1">
    <location>
        <begin position="1"/>
        <end position="124"/>
    </location>
</feature>